<reference evidence="1 3" key="1">
    <citation type="submission" date="2020-08" db="EMBL/GenBank/DDBJ databases">
        <title>Genomic Encyclopedia of Type Strains, Phase IV (KMG-IV): sequencing the most valuable type-strain genomes for metagenomic binning, comparative biology and taxonomic classification.</title>
        <authorList>
            <person name="Goeker M."/>
        </authorList>
    </citation>
    <scope>NUCLEOTIDE SEQUENCE [LARGE SCALE GENOMIC DNA]</scope>
    <source>
        <strain evidence="1 3">DSM 14562</strain>
    </source>
</reference>
<evidence type="ECO:0000313" key="2">
    <source>
        <dbReference type="EMBL" id="MBN3558109.1"/>
    </source>
</evidence>
<dbReference type="Proteomes" id="UP000584663">
    <property type="component" value="Unassembled WGS sequence"/>
</dbReference>
<dbReference type="AlphaFoldDB" id="A0AA40ZY26"/>
<dbReference type="EMBL" id="JAFHKU010000123">
    <property type="protein sequence ID" value="MBN3558109.1"/>
    <property type="molecule type" value="Genomic_DNA"/>
</dbReference>
<dbReference type="Proteomes" id="UP000704529">
    <property type="component" value="Unassembled WGS sequence"/>
</dbReference>
<proteinExistence type="predicted"/>
<evidence type="ECO:0000313" key="3">
    <source>
        <dbReference type="Proteomes" id="UP000584663"/>
    </source>
</evidence>
<protein>
    <submittedName>
        <fullName evidence="2">Uncharacterized protein</fullName>
    </submittedName>
</protein>
<evidence type="ECO:0000313" key="1">
    <source>
        <dbReference type="EMBL" id="MBB4609797.1"/>
    </source>
</evidence>
<organism evidence="2 4">
    <name type="scientific">Sphingomonas yabuuchiae</name>
    <dbReference type="NCBI Taxonomy" id="172044"/>
    <lineage>
        <taxon>Bacteria</taxon>
        <taxon>Pseudomonadati</taxon>
        <taxon>Pseudomonadota</taxon>
        <taxon>Alphaproteobacteria</taxon>
        <taxon>Sphingomonadales</taxon>
        <taxon>Sphingomonadaceae</taxon>
        <taxon>Sphingomonas</taxon>
    </lineage>
</organism>
<gene>
    <name evidence="1" type="ORF">GGQ89_002019</name>
    <name evidence="2" type="ORF">JYA60_07700</name>
</gene>
<dbReference type="EMBL" id="JACHNX010000006">
    <property type="protein sequence ID" value="MBB4609797.1"/>
    <property type="molecule type" value="Genomic_DNA"/>
</dbReference>
<evidence type="ECO:0000313" key="4">
    <source>
        <dbReference type="Proteomes" id="UP000704529"/>
    </source>
</evidence>
<keyword evidence="3" id="KW-1185">Reference proteome</keyword>
<comment type="caution">
    <text evidence="2">The sequence shown here is derived from an EMBL/GenBank/DDBJ whole genome shotgun (WGS) entry which is preliminary data.</text>
</comment>
<accession>A0AA40ZY26</accession>
<dbReference type="RefSeq" id="WP_184105649.1">
    <property type="nucleotide sequence ID" value="NZ_JACHNX010000006.1"/>
</dbReference>
<sequence length="117" mass="13073">MHEITDPDDVTNPAMQNLLRLRFAQLAEHAVPLSDLGRFYLVRPGDDVSALLVNAVDGTPEEPSWEWVQDHGSFFEAVFIYDDSGFGHVYLIPDMDGVDPGLLTLCRRDATEPNDQS</sequence>
<name>A0AA40ZY26_9SPHN</name>
<reference evidence="2" key="2">
    <citation type="submission" date="2021-01" db="EMBL/GenBank/DDBJ databases">
        <title>Genome Sequencing of Type Strains.</title>
        <authorList>
            <person name="Lemaire J.F."/>
            <person name="Inderbitzin P."/>
            <person name="Collins S.B."/>
            <person name="Wespe N."/>
            <person name="Knight-Connoni V."/>
        </authorList>
    </citation>
    <scope>NUCLEOTIDE SEQUENCE</scope>
    <source>
        <strain evidence="2">DSM 14562</strain>
    </source>
</reference>